<keyword evidence="2" id="KW-1185">Reference proteome</keyword>
<evidence type="ECO:0000313" key="2">
    <source>
        <dbReference type="Proteomes" id="UP000682782"/>
    </source>
</evidence>
<dbReference type="Proteomes" id="UP000682782">
    <property type="component" value="Chromosome"/>
</dbReference>
<proteinExistence type="predicted"/>
<protein>
    <submittedName>
        <fullName evidence="1">U32 family peptidase</fullName>
    </submittedName>
</protein>
<name>A0AC61MW53_9FIRM</name>
<reference evidence="1" key="1">
    <citation type="submission" date="2021-01" db="EMBL/GenBank/DDBJ databases">
        <title>Complete genome sequence of Clostridiales bacterium R-7.</title>
        <authorList>
            <person name="Mahoney-Kurpe S.C."/>
            <person name="Palevich N."/>
            <person name="Koike S."/>
            <person name="Moon C.D."/>
            <person name="Attwood G.T."/>
        </authorList>
    </citation>
    <scope>NUCLEOTIDE SEQUENCE</scope>
    <source>
        <strain evidence="1">R-7</strain>
    </source>
</reference>
<gene>
    <name evidence="1" type="ORF">JYE49_13900</name>
</gene>
<accession>A0AC61MW53</accession>
<dbReference type="EMBL" id="CP068393">
    <property type="protein sequence ID" value="QUC66912.1"/>
    <property type="molecule type" value="Genomic_DNA"/>
</dbReference>
<organism evidence="1 2">
    <name type="scientific">Aristaeella hokkaidonensis</name>
    <dbReference type="NCBI Taxonomy" id="3046382"/>
    <lineage>
        <taxon>Bacteria</taxon>
        <taxon>Bacillati</taxon>
        <taxon>Bacillota</taxon>
        <taxon>Clostridia</taxon>
        <taxon>Eubacteriales</taxon>
        <taxon>Aristaeellaceae</taxon>
        <taxon>Aristaeella</taxon>
    </lineage>
</organism>
<evidence type="ECO:0000313" key="1">
    <source>
        <dbReference type="EMBL" id="QUC66912.1"/>
    </source>
</evidence>
<sequence>MDSLRAALHFGADAVYGGMKKYGLRAFAGNFDPDALKEAVTLTHQAGKKFYVTMNSYPFDDELEGFAQAAAQAAEIGVDAAIVADPGAIVTLRKKVPQLPVHVSTQANTVNAPAAELYRELGCERVILAREMSLERIRALRKILGDSIQIETFVHGASCMAYSGRCMLSAYLTGRSGNRGECAQPCRWQYAVVEEKRPGEYLPVAEDEKGTYLFSARDLCLMPLLPDLCEAGVSSLKIEGRMKTEYYVAVVTGAYRRALDLLKQGRETFMEKLPELTEELQCASHRKSDTGFLEGNPEIPGEAEGFWQAREYVGRITEDAGEDGTAKILLKNRFFAGDELELMTPSGVRKITAKSFIREKTGETLDTLGVAGEIIRMELPGSRCGDMLRGPVRNHRKE</sequence>